<evidence type="ECO:0000256" key="9">
    <source>
        <dbReference type="HAMAP-Rule" id="MF_00020"/>
    </source>
</evidence>
<proteinExistence type="inferred from homology"/>
<keyword evidence="3 9" id="KW-0808">Transferase</keyword>
<evidence type="ECO:0000256" key="5">
    <source>
        <dbReference type="ARBA" id="ARBA00022741"/>
    </source>
</evidence>
<dbReference type="PIRSF" id="PIRSF000722">
    <property type="entry name" value="Acetate_prop_kin"/>
    <property type="match status" value="1"/>
</dbReference>
<dbReference type="AlphaFoldDB" id="A0A5B0VHM1"/>
<feature type="binding site" evidence="9">
    <location>
        <begin position="325"/>
        <end position="329"/>
    </location>
    <ligand>
        <name>ATP</name>
        <dbReference type="ChEBI" id="CHEBI:30616"/>
    </ligand>
</feature>
<organism evidence="11 12">
    <name type="scientific">Marinobacter salinexigens</name>
    <dbReference type="NCBI Taxonomy" id="2919747"/>
    <lineage>
        <taxon>Bacteria</taxon>
        <taxon>Pseudomonadati</taxon>
        <taxon>Pseudomonadota</taxon>
        <taxon>Gammaproteobacteria</taxon>
        <taxon>Pseudomonadales</taxon>
        <taxon>Marinobacteraceae</taxon>
        <taxon>Marinobacter</taxon>
    </lineage>
</organism>
<dbReference type="GO" id="GO:0006083">
    <property type="term" value="P:acetate metabolic process"/>
    <property type="evidence" value="ECO:0007669"/>
    <property type="project" value="TreeGrafter"/>
</dbReference>
<evidence type="ECO:0000313" key="11">
    <source>
        <dbReference type="EMBL" id="KAA1173888.1"/>
    </source>
</evidence>
<comment type="subunit">
    <text evidence="9">Homodimer.</text>
</comment>
<dbReference type="Pfam" id="PF00871">
    <property type="entry name" value="Acetate_kinase"/>
    <property type="match status" value="1"/>
</dbReference>
<protein>
    <recommendedName>
        <fullName evidence="9">Acetate kinase</fullName>
        <ecNumber evidence="9">2.7.2.1</ecNumber>
    </recommendedName>
    <alternativeName>
        <fullName evidence="9">Acetokinase</fullName>
    </alternativeName>
</protein>
<comment type="cofactor">
    <cofactor evidence="9">
        <name>Mg(2+)</name>
        <dbReference type="ChEBI" id="CHEBI:18420"/>
    </cofactor>
    <cofactor evidence="9">
        <name>Mn(2+)</name>
        <dbReference type="ChEBI" id="CHEBI:29035"/>
    </cofactor>
    <text evidence="9">Mg(2+). Can also accept Mn(2+).</text>
</comment>
<dbReference type="GO" id="GO:0006085">
    <property type="term" value="P:acetyl-CoA biosynthetic process"/>
    <property type="evidence" value="ECO:0007669"/>
    <property type="project" value="UniProtKB-UniRule"/>
</dbReference>
<keyword evidence="2 9" id="KW-0963">Cytoplasm</keyword>
<dbReference type="Gene3D" id="3.30.420.40">
    <property type="match status" value="2"/>
</dbReference>
<dbReference type="InterPro" id="IPR000890">
    <property type="entry name" value="Aliphatic_acid_kin_short-chain"/>
</dbReference>
<dbReference type="SUPFAM" id="SSF53067">
    <property type="entry name" value="Actin-like ATPase domain"/>
    <property type="match status" value="2"/>
</dbReference>
<keyword evidence="6 9" id="KW-0418">Kinase</keyword>
<dbReference type="NCBIfam" id="TIGR00016">
    <property type="entry name" value="ackA"/>
    <property type="match status" value="1"/>
</dbReference>
<dbReference type="GO" id="GO:0000287">
    <property type="term" value="F:magnesium ion binding"/>
    <property type="evidence" value="ECO:0007669"/>
    <property type="project" value="UniProtKB-UniRule"/>
</dbReference>
<comment type="caution">
    <text evidence="11">The sequence shown here is derived from an EMBL/GenBank/DDBJ whole genome shotgun (WGS) entry which is preliminary data.</text>
</comment>
<dbReference type="InterPro" id="IPR023865">
    <property type="entry name" value="Aliphatic_acid_kinase_CS"/>
</dbReference>
<keyword evidence="7 9" id="KW-0067">ATP-binding</keyword>
<keyword evidence="8 9" id="KW-0460">Magnesium</keyword>
<dbReference type="UniPathway" id="UPA00340">
    <property type="reaction ID" value="UER00458"/>
</dbReference>
<evidence type="ECO:0000256" key="4">
    <source>
        <dbReference type="ARBA" id="ARBA00022723"/>
    </source>
</evidence>
<dbReference type="HAMAP" id="MF_00020">
    <property type="entry name" value="Acetate_kinase"/>
    <property type="match status" value="1"/>
</dbReference>
<feature type="binding site" evidence="9">
    <location>
        <position position="380"/>
    </location>
    <ligand>
        <name>Mg(2+)</name>
        <dbReference type="ChEBI" id="CHEBI:18420"/>
    </ligand>
</feature>
<feature type="site" description="Transition state stabilizer" evidence="9">
    <location>
        <position position="236"/>
    </location>
</feature>
<feature type="binding site" evidence="9">
    <location>
        <begin position="277"/>
        <end position="279"/>
    </location>
    <ligand>
        <name>ATP</name>
        <dbReference type="ChEBI" id="CHEBI:30616"/>
    </ligand>
</feature>
<evidence type="ECO:0000256" key="3">
    <source>
        <dbReference type="ARBA" id="ARBA00022679"/>
    </source>
</evidence>
<dbReference type="PANTHER" id="PTHR21060">
    <property type="entry name" value="ACETATE KINASE"/>
    <property type="match status" value="1"/>
</dbReference>
<accession>A0A5B0VHM1</accession>
<dbReference type="CDD" id="cd24010">
    <property type="entry name" value="ASKHA_NBD_AcK_PK"/>
    <property type="match status" value="1"/>
</dbReference>
<evidence type="ECO:0000256" key="2">
    <source>
        <dbReference type="ARBA" id="ARBA00022490"/>
    </source>
</evidence>
<dbReference type="RefSeq" id="WP_149600284.1">
    <property type="nucleotide sequence ID" value="NZ_VTUU01000004.1"/>
</dbReference>
<gene>
    <name evidence="9" type="primary">ackA</name>
    <name evidence="11" type="ORF">FWJ25_10760</name>
</gene>
<feature type="binding site" evidence="9">
    <location>
        <position position="86"/>
    </location>
    <ligand>
        <name>substrate</name>
    </ligand>
</feature>
<dbReference type="EC" id="2.7.2.1" evidence="9"/>
<feature type="site" description="Transition state stabilizer" evidence="9">
    <location>
        <position position="175"/>
    </location>
</feature>
<dbReference type="PRINTS" id="PR00471">
    <property type="entry name" value="ACETATEKNASE"/>
</dbReference>
<dbReference type="PANTHER" id="PTHR21060:SF21">
    <property type="entry name" value="ACETATE KINASE"/>
    <property type="match status" value="1"/>
</dbReference>
<feature type="binding site" evidence="9">
    <location>
        <position position="16"/>
    </location>
    <ligand>
        <name>ATP</name>
        <dbReference type="ChEBI" id="CHEBI:30616"/>
    </ligand>
</feature>
<dbReference type="GO" id="GO:0008776">
    <property type="term" value="F:acetate kinase activity"/>
    <property type="evidence" value="ECO:0007669"/>
    <property type="project" value="UniProtKB-UniRule"/>
</dbReference>
<dbReference type="PROSITE" id="PS01076">
    <property type="entry name" value="ACETATE_KINASE_2"/>
    <property type="match status" value="1"/>
</dbReference>
<comment type="subcellular location">
    <subcellularLocation>
        <location evidence="9">Cytoplasm</location>
    </subcellularLocation>
</comment>
<dbReference type="EMBL" id="VTUU01000004">
    <property type="protein sequence ID" value="KAA1173888.1"/>
    <property type="molecule type" value="Genomic_DNA"/>
</dbReference>
<name>A0A5B0VHM1_9GAMM</name>
<feature type="binding site" evidence="9">
    <location>
        <position position="9"/>
    </location>
    <ligand>
        <name>Mg(2+)</name>
        <dbReference type="ChEBI" id="CHEBI:18420"/>
    </ligand>
</feature>
<evidence type="ECO:0000256" key="10">
    <source>
        <dbReference type="RuleBase" id="RU003835"/>
    </source>
</evidence>
<reference evidence="11 12" key="1">
    <citation type="submission" date="2019-08" db="EMBL/GenBank/DDBJ databases">
        <title>Marinobacter ZYF650 sp. nov., a marine bacterium isolated from seawater of the Mariana trench.</title>
        <authorList>
            <person name="Ahmad W."/>
        </authorList>
    </citation>
    <scope>NUCLEOTIDE SEQUENCE [LARGE SCALE GENOMIC DNA]</scope>
    <source>
        <strain evidence="11 12">ZYF650</strain>
    </source>
</reference>
<evidence type="ECO:0000256" key="7">
    <source>
        <dbReference type="ARBA" id="ARBA00022840"/>
    </source>
</evidence>
<comment type="function">
    <text evidence="9">Catalyzes the formation of acetyl phosphate from acetate and ATP. Can also catalyze the reverse reaction.</text>
</comment>
<comment type="pathway">
    <text evidence="9">Metabolic intermediate biosynthesis; acetyl-CoA biosynthesis; acetyl-CoA from acetate: step 1/2.</text>
</comment>
<keyword evidence="12" id="KW-1185">Reference proteome</keyword>
<dbReference type="InterPro" id="IPR004372">
    <property type="entry name" value="Ac/propionate_kinase"/>
</dbReference>
<evidence type="ECO:0000313" key="12">
    <source>
        <dbReference type="Proteomes" id="UP000323161"/>
    </source>
</evidence>
<dbReference type="Proteomes" id="UP000323161">
    <property type="component" value="Unassembled WGS sequence"/>
</dbReference>
<feature type="active site" description="Proton donor/acceptor" evidence="9">
    <location>
        <position position="143"/>
    </location>
</feature>
<keyword evidence="5 9" id="KW-0547">Nucleotide-binding</keyword>
<sequence>MDDTRLVVNCGSSSLKLALFDAQDRLITSALAERLNSCNVRATISGKDSPVALPSEASHTQALEALIDEFRALGLMPSAPSAIGHRVVHGGETFRHSALIDDAVREAIDACSGLAPLHNPVNLTGIDATRAMFPRVPQVAVFDTAFHQTLPRKAFHYAVPEYWYRDWGVRRYGFHGTSHKYMAQEAARRLGQPQSNTSIISCHLGNGCSITAIRNGISVDTSMGLTPLEGLVMGTRSGDVDPGLFDYLATKGLSAKRVNKALNSESGLLGISGQTNDMRTLCDLADNGHEASNLAIDIFCFRLAKYIGGMMTSLSRLDALVFTGGIGENSPRIRQMTLENLTILGFSIDHEANKNHGRQADGRVDEKNSRFPVLVIPTNEELVIAREAARFAHAPDPA</sequence>
<keyword evidence="4 9" id="KW-0479">Metal-binding</keyword>
<dbReference type="GO" id="GO:0005829">
    <property type="term" value="C:cytosol"/>
    <property type="evidence" value="ECO:0007669"/>
    <property type="project" value="TreeGrafter"/>
</dbReference>
<dbReference type="InterPro" id="IPR043129">
    <property type="entry name" value="ATPase_NBD"/>
</dbReference>
<evidence type="ECO:0000256" key="1">
    <source>
        <dbReference type="ARBA" id="ARBA00008748"/>
    </source>
</evidence>
<comment type="similarity">
    <text evidence="1 9 10">Belongs to the acetokinase family.</text>
</comment>
<evidence type="ECO:0000256" key="6">
    <source>
        <dbReference type="ARBA" id="ARBA00022777"/>
    </source>
</evidence>
<comment type="catalytic activity">
    <reaction evidence="9">
        <text>acetate + ATP = acetyl phosphate + ADP</text>
        <dbReference type="Rhea" id="RHEA:11352"/>
        <dbReference type="ChEBI" id="CHEBI:22191"/>
        <dbReference type="ChEBI" id="CHEBI:30089"/>
        <dbReference type="ChEBI" id="CHEBI:30616"/>
        <dbReference type="ChEBI" id="CHEBI:456216"/>
        <dbReference type="EC" id="2.7.2.1"/>
    </reaction>
</comment>
<evidence type="ECO:0000256" key="8">
    <source>
        <dbReference type="ARBA" id="ARBA00022842"/>
    </source>
</evidence>
<dbReference type="GO" id="GO:0005524">
    <property type="term" value="F:ATP binding"/>
    <property type="evidence" value="ECO:0007669"/>
    <property type="project" value="UniProtKB-KW"/>
</dbReference>
<feature type="binding site" evidence="9">
    <location>
        <begin position="203"/>
        <end position="207"/>
    </location>
    <ligand>
        <name>ATP</name>
        <dbReference type="ChEBI" id="CHEBI:30616"/>
    </ligand>
</feature>